<evidence type="ECO:0000256" key="3">
    <source>
        <dbReference type="PIRNR" id="PIRNR002070"/>
    </source>
</evidence>
<dbReference type="PANTHER" id="PTHR10302">
    <property type="entry name" value="SINGLE-STRANDED DNA-BINDING PROTEIN"/>
    <property type="match status" value="1"/>
</dbReference>
<comment type="subunit">
    <text evidence="2">Homotetramer.</text>
</comment>
<dbReference type="InterPro" id="IPR011344">
    <property type="entry name" value="ssDNA-bd"/>
</dbReference>
<feature type="region of interest" description="Disordered" evidence="4">
    <location>
        <begin position="87"/>
        <end position="135"/>
    </location>
</feature>
<dbReference type="RefSeq" id="WP_210036805.1">
    <property type="nucleotide sequence ID" value="NZ_JAGINU010000004.1"/>
</dbReference>
<keyword evidence="1 2" id="KW-0238">DNA-binding</keyword>
<comment type="caution">
    <text evidence="2">Lacks conserved residue(s) required for the propagation of feature annotation.</text>
</comment>
<name>A0ABS4W645_9PSEU</name>
<dbReference type="InterPro" id="IPR012340">
    <property type="entry name" value="NA-bd_OB-fold"/>
</dbReference>
<proteinExistence type="inferred from homology"/>
<feature type="compositionally biased region" description="Basic and acidic residues" evidence="4">
    <location>
        <begin position="90"/>
        <end position="100"/>
    </location>
</feature>
<dbReference type="PANTHER" id="PTHR10302:SF0">
    <property type="entry name" value="SINGLE-STRANDED DNA-BINDING PROTEIN, MITOCHONDRIAL"/>
    <property type="match status" value="1"/>
</dbReference>
<reference evidence="5 6" key="1">
    <citation type="submission" date="2021-03" db="EMBL/GenBank/DDBJ databases">
        <title>Sequencing the genomes of 1000 actinobacteria strains.</title>
        <authorList>
            <person name="Klenk H.-P."/>
        </authorList>
    </citation>
    <scope>NUCLEOTIDE SEQUENCE [LARGE SCALE GENOMIC DNA]</scope>
    <source>
        <strain evidence="5 6">DSM 45256</strain>
    </source>
</reference>
<sequence>MNEITLVGNIGKKPELVHSERTGDAVLRFSIAQNERYLDRQSGQWRDAKPVWTDVVAFRDLAENAAQSLHTGDAVIVIGKLADNSYTPAGEDREVRRTELRAQAIGPDLRRASTTLTRRPGRERTESTTAPQPTA</sequence>
<protein>
    <recommendedName>
        <fullName evidence="2 3">Single-stranded DNA-binding protein</fullName>
        <shortName evidence="2">SSB</shortName>
    </recommendedName>
</protein>
<keyword evidence="6" id="KW-1185">Reference proteome</keyword>
<dbReference type="HAMAP" id="MF_00984">
    <property type="entry name" value="SSB"/>
    <property type="match status" value="1"/>
</dbReference>
<evidence type="ECO:0000313" key="6">
    <source>
        <dbReference type="Proteomes" id="UP001519295"/>
    </source>
</evidence>
<accession>A0ABS4W645</accession>
<evidence type="ECO:0000256" key="2">
    <source>
        <dbReference type="HAMAP-Rule" id="MF_00984"/>
    </source>
</evidence>
<evidence type="ECO:0000256" key="1">
    <source>
        <dbReference type="ARBA" id="ARBA00023125"/>
    </source>
</evidence>
<dbReference type="NCBIfam" id="TIGR00621">
    <property type="entry name" value="ssb"/>
    <property type="match status" value="1"/>
</dbReference>
<dbReference type="SUPFAM" id="SSF50249">
    <property type="entry name" value="Nucleic acid-binding proteins"/>
    <property type="match status" value="1"/>
</dbReference>
<dbReference type="Gene3D" id="2.40.50.140">
    <property type="entry name" value="Nucleic acid-binding proteins"/>
    <property type="match status" value="1"/>
</dbReference>
<evidence type="ECO:0000256" key="4">
    <source>
        <dbReference type="SAM" id="MobiDB-lite"/>
    </source>
</evidence>
<dbReference type="PROSITE" id="PS50935">
    <property type="entry name" value="SSB"/>
    <property type="match status" value="1"/>
</dbReference>
<comment type="caution">
    <text evidence="5">The sequence shown here is derived from an EMBL/GenBank/DDBJ whole genome shotgun (WGS) entry which is preliminary data.</text>
</comment>
<dbReference type="PIRSF" id="PIRSF002070">
    <property type="entry name" value="SSB"/>
    <property type="match status" value="1"/>
</dbReference>
<dbReference type="Pfam" id="PF00436">
    <property type="entry name" value="SSB"/>
    <property type="match status" value="1"/>
</dbReference>
<dbReference type="Proteomes" id="UP001519295">
    <property type="component" value="Unassembled WGS sequence"/>
</dbReference>
<organism evidence="5 6">
    <name type="scientific">Pseudonocardia parietis</name>
    <dbReference type="NCBI Taxonomy" id="570936"/>
    <lineage>
        <taxon>Bacteria</taxon>
        <taxon>Bacillati</taxon>
        <taxon>Actinomycetota</taxon>
        <taxon>Actinomycetes</taxon>
        <taxon>Pseudonocardiales</taxon>
        <taxon>Pseudonocardiaceae</taxon>
        <taxon>Pseudonocardia</taxon>
    </lineage>
</organism>
<gene>
    <name evidence="5" type="ORF">JOF36_007455</name>
</gene>
<dbReference type="GO" id="GO:0003677">
    <property type="term" value="F:DNA binding"/>
    <property type="evidence" value="ECO:0007669"/>
    <property type="project" value="UniProtKB-KW"/>
</dbReference>
<evidence type="ECO:0000313" key="5">
    <source>
        <dbReference type="EMBL" id="MBP2371682.1"/>
    </source>
</evidence>
<dbReference type="InterPro" id="IPR000424">
    <property type="entry name" value="Primosome_PriB/ssb"/>
</dbReference>
<dbReference type="CDD" id="cd04496">
    <property type="entry name" value="SSB_OBF"/>
    <property type="match status" value="1"/>
</dbReference>
<dbReference type="EMBL" id="JAGINU010000004">
    <property type="protein sequence ID" value="MBP2371682.1"/>
    <property type="molecule type" value="Genomic_DNA"/>
</dbReference>